<dbReference type="AlphaFoldDB" id="B9SB39"/>
<feature type="region of interest" description="Disordered" evidence="8">
    <location>
        <begin position="310"/>
        <end position="330"/>
    </location>
</feature>
<proteinExistence type="predicted"/>
<dbReference type="InterPro" id="IPR001005">
    <property type="entry name" value="SANT/Myb"/>
</dbReference>
<evidence type="ECO:0000259" key="10">
    <source>
        <dbReference type="PROSITE" id="PS51294"/>
    </source>
</evidence>
<protein>
    <submittedName>
        <fullName evidence="11">Myb81, putative</fullName>
    </submittedName>
</protein>
<reference evidence="12" key="1">
    <citation type="journal article" date="2010" name="Nat. Biotechnol.">
        <title>Draft genome sequence of the oilseed species Ricinus communis.</title>
        <authorList>
            <person name="Chan A.P."/>
            <person name="Crabtree J."/>
            <person name="Zhao Q."/>
            <person name="Lorenzi H."/>
            <person name="Orvis J."/>
            <person name="Puiu D."/>
            <person name="Melake-Berhan A."/>
            <person name="Jones K.M."/>
            <person name="Redman J."/>
            <person name="Chen G."/>
            <person name="Cahoon E.B."/>
            <person name="Gedil M."/>
            <person name="Stanke M."/>
            <person name="Haas B.J."/>
            <person name="Wortman J.R."/>
            <person name="Fraser-Liggett C.M."/>
            <person name="Ravel J."/>
            <person name="Rabinowicz P.D."/>
        </authorList>
    </citation>
    <scope>NUCLEOTIDE SEQUENCE [LARGE SCALE GENOMIC DNA]</scope>
    <source>
        <strain evidence="12">cv. Hale</strain>
    </source>
</reference>
<keyword evidence="2" id="KW-0677">Repeat</keyword>
<dbReference type="PROSITE" id="PS51294">
    <property type="entry name" value="HTH_MYB"/>
    <property type="match status" value="2"/>
</dbReference>
<dbReference type="STRING" id="3988.B9SB39"/>
<dbReference type="CDD" id="cd00167">
    <property type="entry name" value="SANT"/>
    <property type="match status" value="2"/>
</dbReference>
<dbReference type="GO" id="GO:0045893">
    <property type="term" value="P:positive regulation of DNA-templated transcription"/>
    <property type="evidence" value="ECO:0007669"/>
    <property type="project" value="UniProtKB-ARBA"/>
</dbReference>
<dbReference type="InterPro" id="IPR017930">
    <property type="entry name" value="Myb_dom"/>
</dbReference>
<dbReference type="GO" id="GO:0048235">
    <property type="term" value="P:pollen sperm cell differentiation"/>
    <property type="evidence" value="ECO:0007669"/>
    <property type="project" value="UniProtKB-ARBA"/>
</dbReference>
<dbReference type="GO" id="GO:0005634">
    <property type="term" value="C:nucleus"/>
    <property type="evidence" value="ECO:0000318"/>
    <property type="project" value="GO_Central"/>
</dbReference>
<gene>
    <name evidence="11" type="ORF">RCOM_0783660</name>
</gene>
<keyword evidence="3" id="KW-0805">Transcription regulation</keyword>
<dbReference type="PROSITE" id="PS50090">
    <property type="entry name" value="MYB_LIKE"/>
    <property type="match status" value="2"/>
</dbReference>
<keyword evidence="7" id="KW-0539">Nucleus</keyword>
<dbReference type="InterPro" id="IPR009057">
    <property type="entry name" value="Homeodomain-like_sf"/>
</dbReference>
<dbReference type="GO" id="GO:0003677">
    <property type="term" value="F:DNA binding"/>
    <property type="evidence" value="ECO:0007669"/>
    <property type="project" value="UniProtKB-KW"/>
</dbReference>
<evidence type="ECO:0000259" key="9">
    <source>
        <dbReference type="PROSITE" id="PS50090"/>
    </source>
</evidence>
<organism evidence="11 12">
    <name type="scientific">Ricinus communis</name>
    <name type="common">Castor bean</name>
    <dbReference type="NCBI Taxonomy" id="3988"/>
    <lineage>
        <taxon>Eukaryota</taxon>
        <taxon>Viridiplantae</taxon>
        <taxon>Streptophyta</taxon>
        <taxon>Embryophyta</taxon>
        <taxon>Tracheophyta</taxon>
        <taxon>Spermatophyta</taxon>
        <taxon>Magnoliopsida</taxon>
        <taxon>eudicotyledons</taxon>
        <taxon>Gunneridae</taxon>
        <taxon>Pentapetalae</taxon>
        <taxon>rosids</taxon>
        <taxon>fabids</taxon>
        <taxon>Malpighiales</taxon>
        <taxon>Euphorbiaceae</taxon>
        <taxon>Acalyphoideae</taxon>
        <taxon>Acalypheae</taxon>
        <taxon>Ricinus</taxon>
    </lineage>
</organism>
<dbReference type="Proteomes" id="UP000008311">
    <property type="component" value="Unassembled WGS sequence"/>
</dbReference>
<dbReference type="FunFam" id="1.10.10.60:FF:000001">
    <property type="entry name" value="MYB-related transcription factor"/>
    <property type="match status" value="1"/>
</dbReference>
<feature type="domain" description="HTH myb-type" evidence="10">
    <location>
        <begin position="81"/>
        <end position="135"/>
    </location>
</feature>
<evidence type="ECO:0000256" key="3">
    <source>
        <dbReference type="ARBA" id="ARBA00023015"/>
    </source>
</evidence>
<feature type="domain" description="Myb-like" evidence="9">
    <location>
        <begin position="81"/>
        <end position="131"/>
    </location>
</feature>
<dbReference type="eggNOG" id="KOG0048">
    <property type="taxonomic scope" value="Eukaryota"/>
</dbReference>
<evidence type="ECO:0000313" key="11">
    <source>
        <dbReference type="EMBL" id="EEF39129.1"/>
    </source>
</evidence>
<dbReference type="InParanoid" id="B9SB39"/>
<dbReference type="PANTHER" id="PTHR47995">
    <property type="entry name" value="TRANSCRIPTION FACTOR MYB33-RELATED"/>
    <property type="match status" value="1"/>
</dbReference>
<dbReference type="FunFam" id="1.10.10.60:FF:000119">
    <property type="entry name" value="Transcription factor GAMYB"/>
    <property type="match status" value="1"/>
</dbReference>
<keyword evidence="5" id="KW-0010">Activator</keyword>
<keyword evidence="6" id="KW-0804">Transcription</keyword>
<evidence type="ECO:0000256" key="4">
    <source>
        <dbReference type="ARBA" id="ARBA00023125"/>
    </source>
</evidence>
<dbReference type="GO" id="GO:0009653">
    <property type="term" value="P:anatomical structure morphogenesis"/>
    <property type="evidence" value="ECO:0007669"/>
    <property type="project" value="UniProtKB-ARBA"/>
</dbReference>
<dbReference type="GO" id="GO:0003700">
    <property type="term" value="F:DNA-binding transcription factor activity"/>
    <property type="evidence" value="ECO:0000318"/>
    <property type="project" value="GO_Central"/>
</dbReference>
<accession>B9SB39</accession>
<dbReference type="Pfam" id="PF00249">
    <property type="entry name" value="Myb_DNA-binding"/>
    <property type="match status" value="2"/>
</dbReference>
<keyword evidence="12" id="KW-1185">Reference proteome</keyword>
<evidence type="ECO:0000256" key="6">
    <source>
        <dbReference type="ARBA" id="ARBA00023163"/>
    </source>
</evidence>
<comment type="subcellular location">
    <subcellularLocation>
        <location evidence="1">Nucleus</location>
    </subcellularLocation>
</comment>
<evidence type="ECO:0000256" key="7">
    <source>
        <dbReference type="ARBA" id="ARBA00023242"/>
    </source>
</evidence>
<feature type="domain" description="HTH myb-type" evidence="10">
    <location>
        <begin position="28"/>
        <end position="80"/>
    </location>
</feature>
<dbReference type="SMR" id="B9SB39"/>
<evidence type="ECO:0000313" key="12">
    <source>
        <dbReference type="Proteomes" id="UP000008311"/>
    </source>
</evidence>
<feature type="compositionally biased region" description="Basic and acidic residues" evidence="8">
    <location>
        <begin position="8"/>
        <end position="18"/>
    </location>
</feature>
<evidence type="ECO:0000256" key="2">
    <source>
        <dbReference type="ARBA" id="ARBA00022737"/>
    </source>
</evidence>
<dbReference type="GO" id="GO:0006355">
    <property type="term" value="P:regulation of DNA-templated transcription"/>
    <property type="evidence" value="ECO:0000318"/>
    <property type="project" value="GO_Central"/>
</dbReference>
<feature type="region of interest" description="Disordered" evidence="8">
    <location>
        <begin position="1"/>
        <end position="33"/>
    </location>
</feature>
<dbReference type="GO" id="GO:0040008">
    <property type="term" value="P:regulation of growth"/>
    <property type="evidence" value="ECO:0007669"/>
    <property type="project" value="UniProtKB-ARBA"/>
</dbReference>
<dbReference type="PANTHER" id="PTHR47995:SF34">
    <property type="entry name" value="TRANSCRIPTION FACTOR GAMYB-LIKE"/>
    <property type="match status" value="1"/>
</dbReference>
<dbReference type="EMBL" id="EQ973911">
    <property type="protein sequence ID" value="EEF39129.1"/>
    <property type="molecule type" value="Genomic_DNA"/>
</dbReference>
<evidence type="ECO:0000256" key="1">
    <source>
        <dbReference type="ARBA" id="ARBA00004123"/>
    </source>
</evidence>
<dbReference type="SUPFAM" id="SSF46689">
    <property type="entry name" value="Homeodomain-like"/>
    <property type="match status" value="1"/>
</dbReference>
<name>B9SB39_RICCO</name>
<evidence type="ECO:0000256" key="5">
    <source>
        <dbReference type="ARBA" id="ARBA00023159"/>
    </source>
</evidence>
<dbReference type="Gene3D" id="1.10.10.60">
    <property type="entry name" value="Homeodomain-like"/>
    <property type="match status" value="2"/>
</dbReference>
<feature type="region of interest" description="Disordered" evidence="8">
    <location>
        <begin position="383"/>
        <end position="409"/>
    </location>
</feature>
<evidence type="ECO:0000256" key="8">
    <source>
        <dbReference type="SAM" id="MobiDB-lite"/>
    </source>
</evidence>
<keyword evidence="4" id="KW-0238">DNA-binding</keyword>
<feature type="domain" description="Myb-like" evidence="9">
    <location>
        <begin position="28"/>
        <end position="80"/>
    </location>
</feature>
<sequence>MSRMTNGGEDHKRSKCRQDSQTIEEAINSPLKKGPWTSAEDAILVDYVTKHGEGNWNAVQKHSGLSRCGKSCRLRWANHLRPDLKKGAFTAQEERRIIELHAKMGNKWARMAAELPGRTDNEIKNYWNTRIKRLQRAGLPIYPPEVCLQLFNGSHESQNLGTPQTTDTHSSDLIQTGHYEIPEVQFQNFEFSRGLLSYPPNILEIPMTSMPKQGVHPSDSDGFVFPTLTPAKRLRESDSEFPVLDGGSDGLPAYIQEPFGLSSSYDSHTNYYGQQLLAVPPGSHALLNDNSSSSEPLCGAMKLELPSLQYSETQQDSWERPTSPLPSLESVDTLIQSPPTELTQSHCFSPRDNGTLEALLYGSQSLKNSKKTLDHQFSVSSVAPSDIGDCPSNTGETEKEAHGDPNSPLGIDLKPEIANEVLNPFLEEKEASNHIDYTRPDLLLGSCWFGFSGGHVKDEYFQNEDVQVPFDDEVNIKC</sequence>
<dbReference type="SMART" id="SM00717">
    <property type="entry name" value="SANT"/>
    <property type="match status" value="2"/>
</dbReference>